<evidence type="ECO:0000256" key="2">
    <source>
        <dbReference type="ARBA" id="ARBA00023306"/>
    </source>
</evidence>
<keyword evidence="2" id="KW-0131">Cell cycle</keyword>
<comment type="similarity">
    <text evidence="1">Belongs to the Speedy/Ringo family.</text>
</comment>
<organism evidence="4 5">
    <name type="scientific">Paramormyrops kingsleyae</name>
    <dbReference type="NCBI Taxonomy" id="1676925"/>
    <lineage>
        <taxon>Eukaryota</taxon>
        <taxon>Metazoa</taxon>
        <taxon>Chordata</taxon>
        <taxon>Craniata</taxon>
        <taxon>Vertebrata</taxon>
        <taxon>Euteleostomi</taxon>
        <taxon>Actinopterygii</taxon>
        <taxon>Neopterygii</taxon>
        <taxon>Teleostei</taxon>
        <taxon>Osteoglossocephala</taxon>
        <taxon>Osteoglossomorpha</taxon>
        <taxon>Osteoglossiformes</taxon>
        <taxon>Mormyridae</taxon>
        <taxon>Paramormyrops</taxon>
    </lineage>
</organism>
<dbReference type="KEGG" id="pki:111839667"/>
<feature type="compositionally biased region" description="Basic residues" evidence="3">
    <location>
        <begin position="1"/>
        <end position="11"/>
    </location>
</feature>
<feature type="compositionally biased region" description="Polar residues" evidence="3">
    <location>
        <begin position="12"/>
        <end position="24"/>
    </location>
</feature>
<dbReference type="InterPro" id="IPR052316">
    <property type="entry name" value="Speedy-Ringo_regulator"/>
</dbReference>
<evidence type="ECO:0000256" key="1">
    <source>
        <dbReference type="ARBA" id="ARBA00010932"/>
    </source>
</evidence>
<sequence length="326" mass="37339">MVRHAHFRRRYLSQQEAQGSSRQDNSGREQQEESLPCWGPAIIIDQQDMAAFFALLDDDLIQHFLRMDACYKMTDKYLLAMTFIYFKRAYFTPSEQTRMNFFIALYLANMMEEEEDGNRFEIFPWALGENWRSLFPTFIKQKDQLWARMQYRTAVSRRCCAEVMAIVPSHSLWKRERPEHHSGAQRHYGREGFLQPRGPSALPIACMLCSRMTGQNQEPCTSEHAGSPESSAQGRELEQDGPQVRINEKRGSKRTWDGQQKDNSCCPDPQEGPSDSDPRGRPQDLGSPSVGRSAVPKVRKVTKDTTVLPFGFEPHVGALVPSCIII</sequence>
<reference evidence="4" key="1">
    <citation type="submission" date="2025-08" db="UniProtKB">
        <authorList>
            <consortium name="Ensembl"/>
        </authorList>
    </citation>
    <scope>IDENTIFICATION</scope>
</reference>
<evidence type="ECO:0000256" key="3">
    <source>
        <dbReference type="SAM" id="MobiDB-lite"/>
    </source>
</evidence>
<feature type="compositionally biased region" description="Basic and acidic residues" evidence="3">
    <location>
        <begin position="246"/>
        <end position="260"/>
    </location>
</feature>
<keyword evidence="5" id="KW-1185">Reference proteome</keyword>
<proteinExistence type="inferred from homology"/>
<dbReference type="PANTHER" id="PTHR31545">
    <property type="entry name" value="SEEDY PROTEIN A/C FAMILY MEMBER"/>
    <property type="match status" value="1"/>
</dbReference>
<dbReference type="Proteomes" id="UP000261540">
    <property type="component" value="Unplaced"/>
</dbReference>
<dbReference type="GeneTree" id="ENSGT00940000154524"/>
<dbReference type="GO" id="GO:0019901">
    <property type="term" value="F:protein kinase binding"/>
    <property type="evidence" value="ECO:0007669"/>
    <property type="project" value="InterPro"/>
</dbReference>
<protein>
    <submittedName>
        <fullName evidence="4">Speedy/RINGO cell cycle regulator family member A</fullName>
    </submittedName>
</protein>
<evidence type="ECO:0000313" key="4">
    <source>
        <dbReference type="Ensembl" id="ENSPKIP00000037871.1"/>
    </source>
</evidence>
<feature type="region of interest" description="Disordered" evidence="3">
    <location>
        <begin position="1"/>
        <end position="31"/>
    </location>
</feature>
<evidence type="ECO:0000313" key="5">
    <source>
        <dbReference type="Proteomes" id="UP000261540"/>
    </source>
</evidence>
<dbReference type="PANTHER" id="PTHR31545:SF4">
    <property type="entry name" value="SPEEDY PROTEIN A"/>
    <property type="match status" value="1"/>
</dbReference>
<dbReference type="OrthoDB" id="9442170at2759"/>
<dbReference type="AlphaFoldDB" id="A0A3B3T6D2"/>
<dbReference type="InterPro" id="IPR020984">
    <property type="entry name" value="Speedy"/>
</dbReference>
<name>A0A3B3T6D2_9TELE</name>
<accession>A0A3B3T6D2</accession>
<dbReference type="Ensembl" id="ENSPKIT00000018852.1">
    <property type="protein sequence ID" value="ENSPKIP00000037871.1"/>
    <property type="gene ID" value="ENSPKIG00000015895.1"/>
</dbReference>
<reference evidence="4" key="2">
    <citation type="submission" date="2025-09" db="UniProtKB">
        <authorList>
            <consortium name="Ensembl"/>
        </authorList>
    </citation>
    <scope>IDENTIFICATION</scope>
</reference>
<dbReference type="Pfam" id="PF11357">
    <property type="entry name" value="Spy1"/>
    <property type="match status" value="1"/>
</dbReference>
<feature type="region of interest" description="Disordered" evidence="3">
    <location>
        <begin position="216"/>
        <end position="301"/>
    </location>
</feature>
<dbReference type="STRING" id="1676925.ENSPKIP00000037871"/>